<name>A0A1E4SLF4_9ASCO</name>
<comment type="function">
    <text evidence="1">Component of the mitochondrial ribosome (mitoribosome), a dedicated translation machinery responsible for the synthesis of mitochondrial genome-encoded proteins, including at least some of the essential transmembrane subunits of the mitochondrial respiratory chain. The mitoribosomes are attached to the mitochondrial inner membrane and translation products are cotranslationally integrated into the membrane.</text>
</comment>
<evidence type="ECO:0000256" key="1">
    <source>
        <dbReference type="PIRNR" id="PIRNR036995"/>
    </source>
</evidence>
<dbReference type="AlphaFoldDB" id="A0A1E4SLF4"/>
<evidence type="ECO:0000313" key="4">
    <source>
        <dbReference type="Proteomes" id="UP000094285"/>
    </source>
</evidence>
<gene>
    <name evidence="3" type="ORF">CANTADRAFT_5991</name>
</gene>
<dbReference type="GO" id="GO:0005763">
    <property type="term" value="C:mitochondrial small ribosomal subunit"/>
    <property type="evidence" value="ECO:0007669"/>
    <property type="project" value="UniProtKB-UniRule"/>
</dbReference>
<dbReference type="EMBL" id="KV453911">
    <property type="protein sequence ID" value="ODV80351.1"/>
    <property type="molecule type" value="Genomic_DNA"/>
</dbReference>
<dbReference type="PIRSF" id="PIRSF036995">
    <property type="entry name" value="RSM24"/>
    <property type="match status" value="1"/>
</dbReference>
<keyword evidence="1" id="KW-0687">Ribonucleoprotein</keyword>
<dbReference type="InterPro" id="IPR019349">
    <property type="entry name" value="Ribosomal_mS35_mit"/>
</dbReference>
<protein>
    <recommendedName>
        <fullName evidence="1">Small ribosomal subunit protein mS35</fullName>
    </recommendedName>
    <alternativeName>
        <fullName evidence="1">37S ribosomal protein S24, mitochondrial</fullName>
    </alternativeName>
</protein>
<dbReference type="GO" id="GO:0032543">
    <property type="term" value="P:mitochondrial translation"/>
    <property type="evidence" value="ECO:0007669"/>
    <property type="project" value="UniProtKB-UniRule"/>
</dbReference>
<comment type="subcellular location">
    <subcellularLocation>
        <location evidence="1">Mitochondrion</location>
    </subcellularLocation>
</comment>
<accession>A0A1E4SLF4</accession>
<dbReference type="InterPro" id="IPR039848">
    <property type="entry name" value="Ribosomal_mS35_mt"/>
</dbReference>
<keyword evidence="4" id="KW-1185">Reference proteome</keyword>
<keyword evidence="1" id="KW-0496">Mitochondrion</keyword>
<dbReference type="GeneID" id="30984935"/>
<dbReference type="PANTHER" id="PTHR13490:SF0">
    <property type="entry name" value="SMALL RIBOSOMAL SUBUNIT PROTEIN MS35"/>
    <property type="match status" value="1"/>
</dbReference>
<dbReference type="Pfam" id="PF10213">
    <property type="entry name" value="MRP-S28"/>
    <property type="match status" value="1"/>
</dbReference>
<dbReference type="Proteomes" id="UP000094285">
    <property type="component" value="Unassembled WGS sequence"/>
</dbReference>
<evidence type="ECO:0000259" key="2">
    <source>
        <dbReference type="Pfam" id="PF10213"/>
    </source>
</evidence>
<evidence type="ECO:0000313" key="3">
    <source>
        <dbReference type="EMBL" id="ODV80351.1"/>
    </source>
</evidence>
<comment type="similarity">
    <text evidence="1">Belongs to the mitochondrion-specific ribosomal protein mS35 family.</text>
</comment>
<dbReference type="PANTHER" id="PTHR13490">
    <property type="entry name" value="MITOCHONDRIAL 28S RIBOSOMAL PROTEIN S28"/>
    <property type="match status" value="1"/>
</dbReference>
<feature type="domain" description="Small ribosomal subunit protein mS35 mitochondrial conserved" evidence="2">
    <location>
        <begin position="144"/>
        <end position="266"/>
    </location>
</feature>
<dbReference type="InterPro" id="IPR017081">
    <property type="entry name" value="Ribosomal_mS35"/>
</dbReference>
<dbReference type="GO" id="GO:0003735">
    <property type="term" value="F:structural constituent of ribosome"/>
    <property type="evidence" value="ECO:0007669"/>
    <property type="project" value="UniProtKB-UniRule"/>
</dbReference>
<sequence length="300" mass="35002">MRSIRSIRPALRFYSKPADGLYLNPHQWKGLPADQIFELHNIRKAKLGEHYNPNDEERMAILSTMQELSRAPAPALEYVYEIDNFKERFLTEKQNETKGQPAKKSNILVANKGQTPHEKRRIENLTRISAYEMPLLAKFRQPYQPKSNTPLKITYNTDFTDESTNDFNRKVSLHVQIEELGLDDKQLHKFKVLAGNKLNLNTNVFRLRSSQFPEASQNVRWLVDTFNQLLNEAKDLTNDFADIPVDARHMRNHARKPVPTFPEAWKRPQDAPVEKHSVVQKLVEKVKKQKDIEYVINYSP</sequence>
<dbReference type="RefSeq" id="XP_020065473.1">
    <property type="nucleotide sequence ID" value="XM_020210799.1"/>
</dbReference>
<keyword evidence="1" id="KW-0689">Ribosomal protein</keyword>
<reference evidence="4" key="1">
    <citation type="submission" date="2016-05" db="EMBL/GenBank/DDBJ databases">
        <title>Comparative genomics of biotechnologically important yeasts.</title>
        <authorList>
            <consortium name="DOE Joint Genome Institute"/>
            <person name="Riley R."/>
            <person name="Haridas S."/>
            <person name="Wolfe K.H."/>
            <person name="Lopes M.R."/>
            <person name="Hittinger C.T."/>
            <person name="Goker M."/>
            <person name="Salamov A."/>
            <person name="Wisecaver J."/>
            <person name="Long T.M."/>
            <person name="Aerts A.L."/>
            <person name="Barry K."/>
            <person name="Choi C."/>
            <person name="Clum A."/>
            <person name="Coughlan A.Y."/>
            <person name="Deshpande S."/>
            <person name="Douglass A.P."/>
            <person name="Hanson S.J."/>
            <person name="Klenk H.-P."/>
            <person name="Labutti K."/>
            <person name="Lapidus A."/>
            <person name="Lindquist E."/>
            <person name="Lipzen A."/>
            <person name="Meier-Kolthoff J.P."/>
            <person name="Ohm R.A."/>
            <person name="Otillar R.P."/>
            <person name="Pangilinan J."/>
            <person name="Peng Y."/>
            <person name="Rokas A."/>
            <person name="Rosa C.A."/>
            <person name="Scheuner C."/>
            <person name="Sibirny A.A."/>
            <person name="Slot J.C."/>
            <person name="Stielow J.B."/>
            <person name="Sun H."/>
            <person name="Kurtzman C.P."/>
            <person name="Blackwell M."/>
            <person name="Grigoriev I.V."/>
            <person name="Jeffries T.W."/>
        </authorList>
    </citation>
    <scope>NUCLEOTIDE SEQUENCE [LARGE SCALE GENOMIC DNA]</scope>
    <source>
        <strain evidence="4">NRRL Y-17324</strain>
    </source>
</reference>
<dbReference type="STRING" id="984487.A0A1E4SLF4"/>
<organism evidence="3 4">
    <name type="scientific">Suhomyces tanzawaensis NRRL Y-17324</name>
    <dbReference type="NCBI Taxonomy" id="984487"/>
    <lineage>
        <taxon>Eukaryota</taxon>
        <taxon>Fungi</taxon>
        <taxon>Dikarya</taxon>
        <taxon>Ascomycota</taxon>
        <taxon>Saccharomycotina</taxon>
        <taxon>Pichiomycetes</taxon>
        <taxon>Debaryomycetaceae</taxon>
        <taxon>Suhomyces</taxon>
    </lineage>
</organism>
<proteinExistence type="inferred from homology"/>
<dbReference type="OrthoDB" id="283424at2759"/>